<dbReference type="InterPro" id="IPR053807">
    <property type="entry name" value="LppM"/>
</dbReference>
<name>A0ABP7PDM8_9ACTN</name>
<dbReference type="Pfam" id="PF21946">
    <property type="entry name" value="LppM"/>
    <property type="match status" value="1"/>
</dbReference>
<keyword evidence="5" id="KW-1185">Reference proteome</keyword>
<feature type="region of interest" description="Disordered" evidence="1">
    <location>
        <begin position="237"/>
        <end position="323"/>
    </location>
</feature>
<organism evidence="4 5">
    <name type="scientific">Gordonia caeni</name>
    <dbReference type="NCBI Taxonomy" id="1007097"/>
    <lineage>
        <taxon>Bacteria</taxon>
        <taxon>Bacillati</taxon>
        <taxon>Actinomycetota</taxon>
        <taxon>Actinomycetes</taxon>
        <taxon>Mycobacteriales</taxon>
        <taxon>Gordoniaceae</taxon>
        <taxon>Gordonia</taxon>
    </lineage>
</organism>
<feature type="compositionally biased region" description="Low complexity" evidence="1">
    <location>
        <begin position="293"/>
        <end position="303"/>
    </location>
</feature>
<evidence type="ECO:0000313" key="5">
    <source>
        <dbReference type="Proteomes" id="UP001418444"/>
    </source>
</evidence>
<keyword evidence="2" id="KW-1133">Transmembrane helix</keyword>
<reference evidence="5" key="1">
    <citation type="journal article" date="2019" name="Int. J. Syst. Evol. Microbiol.">
        <title>The Global Catalogue of Microorganisms (GCM) 10K type strain sequencing project: providing services to taxonomists for standard genome sequencing and annotation.</title>
        <authorList>
            <consortium name="The Broad Institute Genomics Platform"/>
            <consortium name="The Broad Institute Genome Sequencing Center for Infectious Disease"/>
            <person name="Wu L."/>
            <person name="Ma J."/>
        </authorList>
    </citation>
    <scope>NUCLEOTIDE SEQUENCE [LARGE SCALE GENOMIC DNA]</scope>
    <source>
        <strain evidence="5">JCM 16923</strain>
    </source>
</reference>
<feature type="transmembrane region" description="Helical" evidence="2">
    <location>
        <begin position="211"/>
        <end position="231"/>
    </location>
</feature>
<keyword evidence="2" id="KW-0472">Membrane</keyword>
<feature type="domain" description="LppM" evidence="3">
    <location>
        <begin position="43"/>
        <end position="200"/>
    </location>
</feature>
<protein>
    <recommendedName>
        <fullName evidence="3">LppM domain-containing protein</fullName>
    </recommendedName>
</protein>
<evidence type="ECO:0000256" key="1">
    <source>
        <dbReference type="SAM" id="MobiDB-lite"/>
    </source>
</evidence>
<sequence length="323" mass="33283">MSGVPSLHRPQVPRRLPALACVALLALIPLLSGCMTRSEHVGDQFSGFVVVAATPEASPAAPTFDVPASMSGSVSVTPFPNEWTSRDAEDEQTSTTGKVGSRMTYTDLTAGQFSQLGEIISSALDSGATVDLNATRSGDIVRLRGGAALTALPPNTYYLSITVDFDGPVVATNGNLAGDSSVTWVPEPEQNAEFNADAEYPDPATAALPGWTWFVVLLCLAIVAVVAATAYRLRDKTPRYTPPADQKQTAVPAALAGLGKRVRRRKSDSAAGGEQNPEAESAQPGAATSGEQDGATAADAGRAAGEKTVGEETAGEDGARPGA</sequence>
<accession>A0ABP7PDM8</accession>
<keyword evidence="2" id="KW-0812">Transmembrane</keyword>
<dbReference type="Proteomes" id="UP001418444">
    <property type="component" value="Unassembled WGS sequence"/>
</dbReference>
<feature type="region of interest" description="Disordered" evidence="1">
    <location>
        <begin position="79"/>
        <end position="98"/>
    </location>
</feature>
<evidence type="ECO:0000313" key="4">
    <source>
        <dbReference type="EMBL" id="GAA3963940.1"/>
    </source>
</evidence>
<gene>
    <name evidence="4" type="ORF">GCM10022231_25420</name>
</gene>
<dbReference type="EMBL" id="BAAAZW010000007">
    <property type="protein sequence ID" value="GAA3963940.1"/>
    <property type="molecule type" value="Genomic_DNA"/>
</dbReference>
<proteinExistence type="predicted"/>
<evidence type="ECO:0000259" key="3">
    <source>
        <dbReference type="Pfam" id="PF21946"/>
    </source>
</evidence>
<evidence type="ECO:0000256" key="2">
    <source>
        <dbReference type="SAM" id="Phobius"/>
    </source>
</evidence>
<comment type="caution">
    <text evidence="4">The sequence shown here is derived from an EMBL/GenBank/DDBJ whole genome shotgun (WGS) entry which is preliminary data.</text>
</comment>